<keyword evidence="2" id="KW-0436">Ligase</keyword>
<sequence>MTPRLECGVRHLQRKGQYGEHLPVKRFCWHLQNISWSWWAMDLA</sequence>
<dbReference type="EMBL" id="GGEC01007234">
    <property type="protein sequence ID" value="MBW87717.1"/>
    <property type="molecule type" value="Transcribed_RNA"/>
</dbReference>
<protein>
    <submittedName>
        <fullName evidence="2">E3 SUMO-protein ligase SIZ1</fullName>
    </submittedName>
</protein>
<dbReference type="GO" id="GO:0016874">
    <property type="term" value="F:ligase activity"/>
    <property type="evidence" value="ECO:0007669"/>
    <property type="project" value="UniProtKB-KW"/>
</dbReference>
<evidence type="ECO:0000313" key="1">
    <source>
        <dbReference type="EMBL" id="MBW87716.1"/>
    </source>
</evidence>
<organism evidence="1">
    <name type="scientific">Rhizophora mucronata</name>
    <name type="common">Asiatic mangrove</name>
    <dbReference type="NCBI Taxonomy" id="61149"/>
    <lineage>
        <taxon>Eukaryota</taxon>
        <taxon>Viridiplantae</taxon>
        <taxon>Streptophyta</taxon>
        <taxon>Embryophyta</taxon>
        <taxon>Tracheophyta</taxon>
        <taxon>Spermatophyta</taxon>
        <taxon>Magnoliopsida</taxon>
        <taxon>eudicotyledons</taxon>
        <taxon>Gunneridae</taxon>
        <taxon>Pentapetalae</taxon>
        <taxon>rosids</taxon>
        <taxon>fabids</taxon>
        <taxon>Malpighiales</taxon>
        <taxon>Rhizophoraceae</taxon>
        <taxon>Rhizophora</taxon>
    </lineage>
</organism>
<accession>A0A2P2J2I7</accession>
<evidence type="ECO:0000313" key="2">
    <source>
        <dbReference type="EMBL" id="MBW87717.1"/>
    </source>
</evidence>
<dbReference type="AlphaFoldDB" id="A0A2P2J2I7"/>
<dbReference type="EMBL" id="GGEC01007233">
    <property type="protein sequence ID" value="MBW87716.1"/>
    <property type="molecule type" value="Transcribed_RNA"/>
</dbReference>
<name>A0A2P2J2I7_RHIMU</name>
<proteinExistence type="predicted"/>
<reference evidence="1" key="1">
    <citation type="submission" date="2018-02" db="EMBL/GenBank/DDBJ databases">
        <title>Rhizophora mucronata_Transcriptome.</title>
        <authorList>
            <person name="Meera S.P."/>
            <person name="Sreeshan A."/>
            <person name="Augustine A."/>
        </authorList>
    </citation>
    <scope>NUCLEOTIDE SEQUENCE</scope>
    <source>
        <tissue evidence="1">Leaf</tissue>
    </source>
</reference>